<dbReference type="Proteomes" id="UP000324222">
    <property type="component" value="Unassembled WGS sequence"/>
</dbReference>
<feature type="compositionally biased region" description="Basic residues" evidence="1">
    <location>
        <begin position="1"/>
        <end position="11"/>
    </location>
</feature>
<name>A0A5B7H4D5_PORTR</name>
<protein>
    <submittedName>
        <fullName evidence="2">Uncharacterized protein</fullName>
    </submittedName>
</protein>
<organism evidence="2 3">
    <name type="scientific">Portunus trituberculatus</name>
    <name type="common">Swimming crab</name>
    <name type="synonym">Neptunus trituberculatus</name>
    <dbReference type="NCBI Taxonomy" id="210409"/>
    <lineage>
        <taxon>Eukaryota</taxon>
        <taxon>Metazoa</taxon>
        <taxon>Ecdysozoa</taxon>
        <taxon>Arthropoda</taxon>
        <taxon>Crustacea</taxon>
        <taxon>Multicrustacea</taxon>
        <taxon>Malacostraca</taxon>
        <taxon>Eumalacostraca</taxon>
        <taxon>Eucarida</taxon>
        <taxon>Decapoda</taxon>
        <taxon>Pleocyemata</taxon>
        <taxon>Brachyura</taxon>
        <taxon>Eubrachyura</taxon>
        <taxon>Portunoidea</taxon>
        <taxon>Portunidae</taxon>
        <taxon>Portuninae</taxon>
        <taxon>Portunus</taxon>
    </lineage>
</organism>
<reference evidence="2 3" key="1">
    <citation type="submission" date="2019-05" db="EMBL/GenBank/DDBJ databases">
        <title>Another draft genome of Portunus trituberculatus and its Hox gene families provides insights of decapod evolution.</title>
        <authorList>
            <person name="Jeong J.-H."/>
            <person name="Song I."/>
            <person name="Kim S."/>
            <person name="Choi T."/>
            <person name="Kim D."/>
            <person name="Ryu S."/>
            <person name="Kim W."/>
        </authorList>
    </citation>
    <scope>NUCLEOTIDE SEQUENCE [LARGE SCALE GENOMIC DNA]</scope>
    <source>
        <tissue evidence="2">Muscle</tissue>
    </source>
</reference>
<keyword evidence="3" id="KW-1185">Reference proteome</keyword>
<comment type="caution">
    <text evidence="2">The sequence shown here is derived from an EMBL/GenBank/DDBJ whole genome shotgun (WGS) entry which is preliminary data.</text>
</comment>
<evidence type="ECO:0000313" key="2">
    <source>
        <dbReference type="EMBL" id="MPC63988.1"/>
    </source>
</evidence>
<evidence type="ECO:0000313" key="3">
    <source>
        <dbReference type="Proteomes" id="UP000324222"/>
    </source>
</evidence>
<gene>
    <name evidence="2" type="ORF">E2C01_058097</name>
</gene>
<sequence>MNSLKVLRKRKGSDTSSAGGRRHPQEGEMGARASGDVGVEDSTRQALRRSALPCRIPSNSTLEVIVTAER</sequence>
<evidence type="ECO:0000256" key="1">
    <source>
        <dbReference type="SAM" id="MobiDB-lite"/>
    </source>
</evidence>
<dbReference type="EMBL" id="VSRR010021498">
    <property type="protein sequence ID" value="MPC63988.1"/>
    <property type="molecule type" value="Genomic_DNA"/>
</dbReference>
<accession>A0A5B7H4D5</accession>
<feature type="region of interest" description="Disordered" evidence="1">
    <location>
        <begin position="1"/>
        <end position="45"/>
    </location>
</feature>
<proteinExistence type="predicted"/>
<dbReference type="AlphaFoldDB" id="A0A5B7H4D5"/>